<feature type="transmembrane region" description="Helical" evidence="5">
    <location>
        <begin position="178"/>
        <end position="196"/>
    </location>
</feature>
<proteinExistence type="predicted"/>
<evidence type="ECO:0000256" key="3">
    <source>
        <dbReference type="ARBA" id="ARBA00022989"/>
    </source>
</evidence>
<feature type="transmembrane region" description="Helical" evidence="5">
    <location>
        <begin position="85"/>
        <end position="104"/>
    </location>
</feature>
<feature type="transmembrane region" description="Helical" evidence="5">
    <location>
        <begin position="310"/>
        <end position="333"/>
    </location>
</feature>
<dbReference type="Pfam" id="PF07690">
    <property type="entry name" value="MFS_1"/>
    <property type="match status" value="1"/>
</dbReference>
<dbReference type="EMBL" id="JBHSBA010000015">
    <property type="protein sequence ID" value="MFC4127717.1"/>
    <property type="molecule type" value="Genomic_DNA"/>
</dbReference>
<dbReference type="PROSITE" id="PS50850">
    <property type="entry name" value="MFS"/>
    <property type="match status" value="1"/>
</dbReference>
<comment type="caution">
    <text evidence="7">The sequence shown here is derived from an EMBL/GenBank/DDBJ whole genome shotgun (WGS) entry which is preliminary data.</text>
</comment>
<organism evidence="7 8">
    <name type="scientific">Nocardia rhizosphaerae</name>
    <dbReference type="NCBI Taxonomy" id="1691571"/>
    <lineage>
        <taxon>Bacteria</taxon>
        <taxon>Bacillati</taxon>
        <taxon>Actinomycetota</taxon>
        <taxon>Actinomycetes</taxon>
        <taxon>Mycobacteriales</taxon>
        <taxon>Nocardiaceae</taxon>
        <taxon>Nocardia</taxon>
    </lineage>
</organism>
<feature type="transmembrane region" description="Helical" evidence="5">
    <location>
        <begin position="16"/>
        <end position="41"/>
    </location>
</feature>
<dbReference type="SUPFAM" id="SSF103473">
    <property type="entry name" value="MFS general substrate transporter"/>
    <property type="match status" value="1"/>
</dbReference>
<feature type="transmembrane region" description="Helical" evidence="5">
    <location>
        <begin position="208"/>
        <end position="227"/>
    </location>
</feature>
<dbReference type="PANTHER" id="PTHR42718">
    <property type="entry name" value="MAJOR FACILITATOR SUPERFAMILY MULTIDRUG TRANSPORTER MFSC"/>
    <property type="match status" value="1"/>
</dbReference>
<evidence type="ECO:0000259" key="6">
    <source>
        <dbReference type="PROSITE" id="PS50850"/>
    </source>
</evidence>
<evidence type="ECO:0000256" key="4">
    <source>
        <dbReference type="ARBA" id="ARBA00023136"/>
    </source>
</evidence>
<dbReference type="InterPro" id="IPR011701">
    <property type="entry name" value="MFS"/>
</dbReference>
<keyword evidence="2 5" id="KW-0812">Transmembrane</keyword>
<evidence type="ECO:0000256" key="5">
    <source>
        <dbReference type="SAM" id="Phobius"/>
    </source>
</evidence>
<evidence type="ECO:0000313" key="8">
    <source>
        <dbReference type="Proteomes" id="UP001595767"/>
    </source>
</evidence>
<protein>
    <submittedName>
        <fullName evidence="7">MFS transporter</fullName>
    </submittedName>
</protein>
<feature type="transmembrane region" description="Helical" evidence="5">
    <location>
        <begin position="277"/>
        <end position="298"/>
    </location>
</feature>
<accession>A0ABV8LA58</accession>
<comment type="subcellular location">
    <subcellularLocation>
        <location evidence="1">Cell membrane</location>
        <topology evidence="1">Multi-pass membrane protein</topology>
    </subcellularLocation>
</comment>
<dbReference type="Gene3D" id="1.20.1250.20">
    <property type="entry name" value="MFS general substrate transporter like domains"/>
    <property type="match status" value="1"/>
</dbReference>
<evidence type="ECO:0000313" key="7">
    <source>
        <dbReference type="EMBL" id="MFC4127717.1"/>
    </source>
</evidence>
<keyword evidence="3 5" id="KW-1133">Transmembrane helix</keyword>
<dbReference type="Proteomes" id="UP001595767">
    <property type="component" value="Unassembled WGS sequence"/>
</dbReference>
<reference evidence="8" key="1">
    <citation type="journal article" date="2019" name="Int. J. Syst. Evol. Microbiol.">
        <title>The Global Catalogue of Microorganisms (GCM) 10K type strain sequencing project: providing services to taxonomists for standard genome sequencing and annotation.</title>
        <authorList>
            <consortium name="The Broad Institute Genomics Platform"/>
            <consortium name="The Broad Institute Genome Sequencing Center for Infectious Disease"/>
            <person name="Wu L."/>
            <person name="Ma J."/>
        </authorList>
    </citation>
    <scope>NUCLEOTIDE SEQUENCE [LARGE SCALE GENOMIC DNA]</scope>
    <source>
        <strain evidence="8">CGMCC 4.7204</strain>
    </source>
</reference>
<gene>
    <name evidence="7" type="ORF">ACFOW8_22585</name>
</gene>
<feature type="transmembrane region" description="Helical" evidence="5">
    <location>
        <begin position="142"/>
        <end position="166"/>
    </location>
</feature>
<sequence length="466" mass="48113">MTVATASARLRAEYRAWLAFAACLIAVFLQMIDVTIVNTALPALTADLGASRSAQLLVISGYSLAFAITLLPAARIGAMVGRRAMFLGAVAAFTAASLWCGTAGGATELVLARIVQGAAGAGMAAQTIAILTAGFPRERHPLVFALYGGIAGFAGMLGPIAGGVLLTVDPLGLGWRSVFLINLPVGVFAFVLAWRYLRMGRSGQTQRLDLGGVVLSAGGLFALIYALSEIQQYGWRPHLVALLGAGLTTTAVFLIHQRRRADPLVRLDLFADRRFRIGSVLVGAFFGLFTAFVFAASITLQDVLGYSPLVTGLVMTLFALGAGTGAVASLILVRRWGVRALAAGMACYGGCLAAGAIYLYLTSGHPNALLVAGPVFLSGVGVGVFGIQLQPIMLSGLAPDLMAEASGVLPTVEQIGNAVGLTVLTTIFFSAHTLGGSITMTAAVAAVALLLAAITLRLPEPATAEH</sequence>
<name>A0ABV8LA58_9NOCA</name>
<dbReference type="PANTHER" id="PTHR42718:SF39">
    <property type="entry name" value="ACTINORHODIN TRANSPORTER-RELATED"/>
    <property type="match status" value="1"/>
</dbReference>
<feature type="transmembrane region" description="Helical" evidence="5">
    <location>
        <begin position="340"/>
        <end position="361"/>
    </location>
</feature>
<feature type="transmembrane region" description="Helical" evidence="5">
    <location>
        <begin position="367"/>
        <end position="387"/>
    </location>
</feature>
<evidence type="ECO:0000256" key="2">
    <source>
        <dbReference type="ARBA" id="ARBA00022692"/>
    </source>
</evidence>
<dbReference type="InterPro" id="IPR036259">
    <property type="entry name" value="MFS_trans_sf"/>
</dbReference>
<feature type="transmembrane region" description="Helical" evidence="5">
    <location>
        <begin position="110"/>
        <end position="135"/>
    </location>
</feature>
<keyword evidence="4 5" id="KW-0472">Membrane</keyword>
<dbReference type="Gene3D" id="1.20.1720.10">
    <property type="entry name" value="Multidrug resistance protein D"/>
    <property type="match status" value="1"/>
</dbReference>
<evidence type="ECO:0000256" key="1">
    <source>
        <dbReference type="ARBA" id="ARBA00004651"/>
    </source>
</evidence>
<dbReference type="RefSeq" id="WP_378553361.1">
    <property type="nucleotide sequence ID" value="NZ_JBHSBA010000015.1"/>
</dbReference>
<dbReference type="InterPro" id="IPR020846">
    <property type="entry name" value="MFS_dom"/>
</dbReference>
<feature type="transmembrane region" description="Helical" evidence="5">
    <location>
        <begin position="53"/>
        <end position="73"/>
    </location>
</feature>
<feature type="domain" description="Major facilitator superfamily (MFS) profile" evidence="6">
    <location>
        <begin position="19"/>
        <end position="460"/>
    </location>
</feature>
<feature type="transmembrane region" description="Helical" evidence="5">
    <location>
        <begin position="437"/>
        <end position="456"/>
    </location>
</feature>
<feature type="transmembrane region" description="Helical" evidence="5">
    <location>
        <begin position="239"/>
        <end position="256"/>
    </location>
</feature>
<keyword evidence="8" id="KW-1185">Reference proteome</keyword>